<evidence type="ECO:0000313" key="2">
    <source>
        <dbReference type="EMBL" id="ORD93956.1"/>
    </source>
</evidence>
<dbReference type="OrthoDB" id="14421at2759"/>
<name>A0A1Y1S694_9MICR</name>
<proteinExistence type="predicted"/>
<protein>
    <submittedName>
        <fullName evidence="2">Uncharacterized protein</fullName>
    </submittedName>
</protein>
<dbReference type="SMART" id="SM00667">
    <property type="entry name" value="LisH"/>
    <property type="match status" value="1"/>
</dbReference>
<keyword evidence="1" id="KW-0175">Coiled coil</keyword>
<feature type="coiled-coil region" evidence="1">
    <location>
        <begin position="74"/>
        <end position="101"/>
    </location>
</feature>
<dbReference type="Proteomes" id="UP000192639">
    <property type="component" value="Unassembled WGS sequence"/>
</dbReference>
<dbReference type="InterPro" id="IPR006594">
    <property type="entry name" value="LisH"/>
</dbReference>
<dbReference type="PROSITE" id="PS50896">
    <property type="entry name" value="LISH"/>
    <property type="match status" value="1"/>
</dbReference>
<evidence type="ECO:0000313" key="3">
    <source>
        <dbReference type="Proteomes" id="UP000192639"/>
    </source>
</evidence>
<evidence type="ECO:0000256" key="1">
    <source>
        <dbReference type="SAM" id="Coils"/>
    </source>
</evidence>
<dbReference type="AlphaFoldDB" id="A0A1Y1S694"/>
<dbReference type="SUPFAM" id="SSF69322">
    <property type="entry name" value="Tricorn protease domain 2"/>
    <property type="match status" value="1"/>
</dbReference>
<accession>A0A1Y1S694</accession>
<reference evidence="2 3" key="1">
    <citation type="journal article" date="2017" name="Environ. Microbiol.">
        <title>Decay of the glycolytic pathway and adaptation to intranuclear parasitism within Enterocytozoonidae microsporidia.</title>
        <authorList>
            <person name="Wiredu Boakye D."/>
            <person name="Jaroenlak P."/>
            <person name="Prachumwat A."/>
            <person name="Williams T.A."/>
            <person name="Bateman K.S."/>
            <person name="Itsathitphaisarn O."/>
            <person name="Sritunyalucksana K."/>
            <person name="Paszkiewicz K.H."/>
            <person name="Moore K.A."/>
            <person name="Stentiford G.D."/>
            <person name="Williams B.A."/>
        </authorList>
    </citation>
    <scope>NUCLEOTIDE SEQUENCE [LARGE SCALE GENOMIC DNA]</scope>
    <source>
        <strain evidence="2 3">GB1</strain>
    </source>
</reference>
<gene>
    <name evidence="2" type="ORF">ECANGB1_1310</name>
</gene>
<dbReference type="EMBL" id="LWDP01000037">
    <property type="protein sequence ID" value="ORD93956.1"/>
    <property type="molecule type" value="Genomic_DNA"/>
</dbReference>
<keyword evidence="3" id="KW-1185">Reference proteome</keyword>
<organism evidence="2 3">
    <name type="scientific">Enterospora canceri</name>
    <dbReference type="NCBI Taxonomy" id="1081671"/>
    <lineage>
        <taxon>Eukaryota</taxon>
        <taxon>Fungi</taxon>
        <taxon>Fungi incertae sedis</taxon>
        <taxon>Microsporidia</taxon>
        <taxon>Enterocytozoonidae</taxon>
        <taxon>Enterospora</taxon>
    </lineage>
</organism>
<dbReference type="VEuPathDB" id="MicrosporidiaDB:ECANGB1_1310"/>
<sequence length="378" mass="42563">MTKPVEDFNHLVYEHLVCSGLSKAAEAFRTEAKIDDERGRRAERREESTLWRWYEHFVEVADVRSASPYHVGSRHRIESIMHSLENEKKRHQEVVDLFSRNGRGGNQMKLERIQVVRLNILVREAFLQNGCIFLCDGFSIYYGDYSGESYSKIADSSVRNMCISDGGDGRVRVGYVCDANAVRVVEVSGREQKSLLTLQHSVSVKNIALVRDQLFLLDATGFVKTYSLSGGSHHSAFFEKKVVYEIVGWLGSRLLVIDSRNVLVEYDIDSRECEQLGAMELEPVLSVKENHLFVNSSGVSVYEGGIGSDHLVHSGKVEPKMIDFAMFRGGLVALKRNELVFDGFRIEVDKGHSVFVQDDQIVVVSDEGTIEVFTPVSS</sequence>
<comment type="caution">
    <text evidence="2">The sequence shown here is derived from an EMBL/GenBank/DDBJ whole genome shotgun (WGS) entry which is preliminary data.</text>
</comment>